<dbReference type="Gene3D" id="3.40.50.150">
    <property type="entry name" value="Vaccinia Virus protein VP39"/>
    <property type="match status" value="1"/>
</dbReference>
<comment type="caution">
    <text evidence="2">The sequence shown here is derived from an EMBL/GenBank/DDBJ whole genome shotgun (WGS) entry which is preliminary data.</text>
</comment>
<dbReference type="CDD" id="cd02440">
    <property type="entry name" value="AdoMet_MTases"/>
    <property type="match status" value="1"/>
</dbReference>
<dbReference type="Pfam" id="PF08241">
    <property type="entry name" value="Methyltransf_11"/>
    <property type="match status" value="1"/>
</dbReference>
<dbReference type="GO" id="GO:0008757">
    <property type="term" value="F:S-adenosylmethionine-dependent methyltransferase activity"/>
    <property type="evidence" value="ECO:0007669"/>
    <property type="project" value="InterPro"/>
</dbReference>
<gene>
    <name evidence="2" type="ORF">J416_03056</name>
</gene>
<evidence type="ECO:0000259" key="1">
    <source>
        <dbReference type="Pfam" id="PF08241"/>
    </source>
</evidence>
<dbReference type="STRING" id="1308866.J416_03056"/>
<proteinExistence type="predicted"/>
<evidence type="ECO:0000313" key="3">
    <source>
        <dbReference type="Proteomes" id="UP000012283"/>
    </source>
</evidence>
<dbReference type="PATRIC" id="fig|1308866.3.peg.620"/>
<keyword evidence="2" id="KW-0489">Methyltransferase</keyword>
<dbReference type="eggNOG" id="COG2227">
    <property type="taxonomic scope" value="Bacteria"/>
</dbReference>
<dbReference type="RefSeq" id="WP_003464432.1">
    <property type="nucleotide sequence ID" value="NZ_APML01000012.1"/>
</dbReference>
<dbReference type="SUPFAM" id="SSF53335">
    <property type="entry name" value="S-adenosyl-L-methionine-dependent methyltransferases"/>
    <property type="match status" value="1"/>
</dbReference>
<dbReference type="OrthoDB" id="8936324at2"/>
<keyword evidence="2" id="KW-0808">Transferase</keyword>
<dbReference type="InterPro" id="IPR029063">
    <property type="entry name" value="SAM-dependent_MTases_sf"/>
</dbReference>
<evidence type="ECO:0000313" key="2">
    <source>
        <dbReference type="EMBL" id="ENH97898.1"/>
    </source>
</evidence>
<feature type="domain" description="Methyltransferase type 11" evidence="1">
    <location>
        <begin position="40"/>
        <end position="139"/>
    </location>
</feature>
<dbReference type="EMBL" id="APML01000012">
    <property type="protein sequence ID" value="ENH97898.1"/>
    <property type="molecule type" value="Genomic_DNA"/>
</dbReference>
<dbReference type="PANTHER" id="PTHR43861">
    <property type="entry name" value="TRANS-ACONITATE 2-METHYLTRANSFERASE-RELATED"/>
    <property type="match status" value="1"/>
</dbReference>
<dbReference type="Proteomes" id="UP000012283">
    <property type="component" value="Unassembled WGS sequence"/>
</dbReference>
<dbReference type="InterPro" id="IPR013216">
    <property type="entry name" value="Methyltransf_11"/>
</dbReference>
<dbReference type="GO" id="GO:0032259">
    <property type="term" value="P:methylation"/>
    <property type="evidence" value="ECO:0007669"/>
    <property type="project" value="UniProtKB-KW"/>
</dbReference>
<sequence>MIEDTGERIIPENMNITNELLIEHLTRYHFSVPFVQGRVLDFAAGAGYGTHIIAKKCKKHIEEIIGVDIDPDVVKYAQKQYYHPLSSYQIADVTDNDLSDQLGRFDTILSFETIEHVEAENQFLENVYQLLKPGGTLILSTPFGAGRGKPCGSPFHVHQVTEGEFFEMFQNFSSKTFYYQKGALIEPAANATQSHYPLGIVIARK</sequence>
<reference evidence="2 3" key="1">
    <citation type="submission" date="2013-03" db="EMBL/GenBank/DDBJ databases">
        <title>Draft genome sequence of Gracibacillus halophilus YIM-C55.5, a moderately halophilic and thermophilic organism from the Xiaochaidamu salt lake.</title>
        <authorList>
            <person name="Sugumar T."/>
            <person name="Polireddy D.R."/>
            <person name="Antony A."/>
            <person name="Madhava Y.R."/>
            <person name="Sivakumar N."/>
        </authorList>
    </citation>
    <scope>NUCLEOTIDE SEQUENCE [LARGE SCALE GENOMIC DNA]</scope>
    <source>
        <strain evidence="2 3">YIM-C55.5</strain>
    </source>
</reference>
<protein>
    <submittedName>
        <fullName evidence="2">Methyltransferase</fullName>
    </submittedName>
</protein>
<keyword evidence="3" id="KW-1185">Reference proteome</keyword>
<dbReference type="AlphaFoldDB" id="N4WC87"/>
<name>N4WC87_9BACI</name>
<accession>N4WC87</accession>
<organism evidence="2 3">
    <name type="scientific">Gracilibacillus halophilus YIM-C55.5</name>
    <dbReference type="NCBI Taxonomy" id="1308866"/>
    <lineage>
        <taxon>Bacteria</taxon>
        <taxon>Bacillati</taxon>
        <taxon>Bacillota</taxon>
        <taxon>Bacilli</taxon>
        <taxon>Bacillales</taxon>
        <taxon>Bacillaceae</taxon>
        <taxon>Gracilibacillus</taxon>
    </lineage>
</organism>